<evidence type="ECO:0000313" key="2">
    <source>
        <dbReference type="EMBL" id="NKQ58229.1"/>
    </source>
</evidence>
<proteinExistence type="predicted"/>
<dbReference type="Proteomes" id="UP000715441">
    <property type="component" value="Unassembled WGS sequence"/>
</dbReference>
<accession>A0ABX1JEQ7</accession>
<keyword evidence="3" id="KW-1185">Reference proteome</keyword>
<comment type="caution">
    <text evidence="2">The sequence shown here is derived from an EMBL/GenBank/DDBJ whole genome shotgun (WGS) entry which is preliminary data.</text>
</comment>
<evidence type="ECO:0000313" key="3">
    <source>
        <dbReference type="Proteomes" id="UP000715441"/>
    </source>
</evidence>
<evidence type="ECO:0000256" key="1">
    <source>
        <dbReference type="SAM" id="MobiDB-lite"/>
    </source>
</evidence>
<name>A0ABX1JEQ7_9PSEU</name>
<dbReference type="InterPro" id="IPR008773">
    <property type="entry name" value="PhnI"/>
</dbReference>
<feature type="region of interest" description="Disordered" evidence="1">
    <location>
        <begin position="133"/>
        <end position="154"/>
    </location>
</feature>
<protein>
    <submittedName>
        <fullName evidence="2">Carbon-phosphorus lyase complex subunit PhnI</fullName>
    </submittedName>
</protein>
<keyword evidence="2" id="KW-0456">Lyase</keyword>
<dbReference type="RefSeq" id="WP_168521860.1">
    <property type="nucleotide sequence ID" value="NZ_JAAXLS010000051.1"/>
</dbReference>
<dbReference type="Pfam" id="PF05861">
    <property type="entry name" value="PhnI"/>
    <property type="match status" value="1"/>
</dbReference>
<dbReference type="GO" id="GO:0016829">
    <property type="term" value="F:lyase activity"/>
    <property type="evidence" value="ECO:0007669"/>
    <property type="project" value="UniProtKB-KW"/>
</dbReference>
<sequence>MYTTVRESQGAIDASARLMDQQRAGFNGDDRAEAVGALVPLLVDQVMAEAGVVEPAVAAKAVEQARGDVSRAVSLLRSWVSCLPREATAVVGWRGIEVERRITPAMSEPDGGQFLGASLDYAPRLLNLGSSLSAETSSDATEPAAEHGAEPAAEPLVLPRAAARLEEQDLINAAEPAEPVDITRRASAAGAGRGAFGQFLSRAETGALTALAYTAVREGPKQADPTLVELRAGQLPVSVPHPRTGNPVRIGSVPVTTCELVLYHVQVDSSGEHTDSGFTLGYGATAGRVERRAISAAMLDARVTRAQGNPPGTATLPSDDAEWLITALDGQEATGFVEHLKLAHHVSFASDLDRVRAVGETRAEED</sequence>
<dbReference type="EMBL" id="JAAXLS010000051">
    <property type="protein sequence ID" value="NKQ58229.1"/>
    <property type="molecule type" value="Genomic_DNA"/>
</dbReference>
<reference evidence="2 3" key="1">
    <citation type="submission" date="2020-04" db="EMBL/GenBank/DDBJ databases">
        <title>Novel species.</title>
        <authorList>
            <person name="Teo W.F.A."/>
            <person name="Lipun K."/>
            <person name="Srisuk N."/>
            <person name="Duangmal K."/>
        </authorList>
    </citation>
    <scope>NUCLEOTIDE SEQUENCE [LARGE SCALE GENOMIC DNA]</scope>
    <source>
        <strain evidence="2 3">K13G38</strain>
    </source>
</reference>
<organism evidence="2 3">
    <name type="scientific">Amycolatopsis acididurans</name>
    <dbReference type="NCBI Taxonomy" id="2724524"/>
    <lineage>
        <taxon>Bacteria</taxon>
        <taxon>Bacillati</taxon>
        <taxon>Actinomycetota</taxon>
        <taxon>Actinomycetes</taxon>
        <taxon>Pseudonocardiales</taxon>
        <taxon>Pseudonocardiaceae</taxon>
        <taxon>Amycolatopsis</taxon>
    </lineage>
</organism>
<dbReference type="PIRSF" id="PIRSF007313">
    <property type="entry name" value="PhnI"/>
    <property type="match status" value="1"/>
</dbReference>
<gene>
    <name evidence="2" type="ORF">HFP15_35795</name>
</gene>